<keyword evidence="4" id="KW-1185">Reference proteome</keyword>
<organism evidence="3 4">
    <name type="scientific">Gracilibacillus oryzae</name>
    <dbReference type="NCBI Taxonomy" id="1672701"/>
    <lineage>
        <taxon>Bacteria</taxon>
        <taxon>Bacillati</taxon>
        <taxon>Bacillota</taxon>
        <taxon>Bacilli</taxon>
        <taxon>Bacillales</taxon>
        <taxon>Bacillaceae</taxon>
        <taxon>Gracilibacillus</taxon>
    </lineage>
</organism>
<evidence type="ECO:0000313" key="4">
    <source>
        <dbReference type="Proteomes" id="UP000480246"/>
    </source>
</evidence>
<keyword evidence="1" id="KW-1133">Transmembrane helix</keyword>
<sequence length="377" mass="43246">MLALRISIVDQKRAKAREKKRSFWFRYGLDFILFGLGCYGLFHFHQKLNTLLSLEKSGVNWGMDPFLFVYPFLFLAGFGLILLRLYPFTLRIIYQMGKGRWSPPFYSSLLQVSRRNQPYQLLMLFLILTVGTGIFSTSAGRTLNDNMEEQIWYQNGSEIILSQHWTVDPASLQEEAEKVIYIEPPYSAYDKINGIESSARVFSKEEVSFWTEEGNGKAQLMGIVTDEFGKTSWMKNRLLPYHFYEYLNVMAADPYAVLISETMAGKLNISTGDKIEAGWAGTERLSLTVYGIVPYFPTFNPKFTDGKEASEESMLIVGHLQTIQDGLGVEPYDVWVNLEEGANKQSFFNQLTESDIHLVSYKDTEAQIIESRNDPFR</sequence>
<dbReference type="InterPro" id="IPR025857">
    <property type="entry name" value="MacB_PCD"/>
</dbReference>
<protein>
    <submittedName>
        <fullName evidence="3">ABC transporter permease</fullName>
    </submittedName>
</protein>
<reference evidence="3 4" key="1">
    <citation type="submission" date="2019-10" db="EMBL/GenBank/DDBJ databases">
        <title>Gracilibacillus sp. nov. isolated from rice seeds.</title>
        <authorList>
            <person name="He S."/>
        </authorList>
    </citation>
    <scope>NUCLEOTIDE SEQUENCE [LARGE SCALE GENOMIC DNA]</scope>
    <source>
        <strain evidence="3 4">TD8</strain>
    </source>
</reference>
<dbReference type="EMBL" id="WEID01000074">
    <property type="protein sequence ID" value="KAB8129702.1"/>
    <property type="molecule type" value="Genomic_DNA"/>
</dbReference>
<evidence type="ECO:0000313" key="3">
    <source>
        <dbReference type="EMBL" id="KAB8129702.1"/>
    </source>
</evidence>
<dbReference type="Pfam" id="PF12704">
    <property type="entry name" value="MacB_PCD"/>
    <property type="match status" value="1"/>
</dbReference>
<evidence type="ECO:0000256" key="1">
    <source>
        <dbReference type="SAM" id="Phobius"/>
    </source>
</evidence>
<feature type="transmembrane region" description="Helical" evidence="1">
    <location>
        <begin position="65"/>
        <end position="86"/>
    </location>
</feature>
<keyword evidence="1" id="KW-0812">Transmembrane</keyword>
<feature type="transmembrane region" description="Helical" evidence="1">
    <location>
        <begin position="23"/>
        <end position="45"/>
    </location>
</feature>
<gene>
    <name evidence="3" type="ORF">F9U64_14950</name>
</gene>
<comment type="caution">
    <text evidence="3">The sequence shown here is derived from an EMBL/GenBank/DDBJ whole genome shotgun (WGS) entry which is preliminary data.</text>
</comment>
<name>A0A7C8KNY3_9BACI</name>
<evidence type="ECO:0000259" key="2">
    <source>
        <dbReference type="Pfam" id="PF12704"/>
    </source>
</evidence>
<feature type="transmembrane region" description="Helical" evidence="1">
    <location>
        <begin position="121"/>
        <end position="140"/>
    </location>
</feature>
<dbReference type="AlphaFoldDB" id="A0A7C8KNY3"/>
<feature type="domain" description="MacB-like periplasmic core" evidence="2">
    <location>
        <begin position="122"/>
        <end position="352"/>
    </location>
</feature>
<proteinExistence type="predicted"/>
<feature type="non-terminal residue" evidence="3">
    <location>
        <position position="377"/>
    </location>
</feature>
<dbReference type="Proteomes" id="UP000480246">
    <property type="component" value="Unassembled WGS sequence"/>
</dbReference>
<accession>A0A7C8KNY3</accession>
<keyword evidence="1" id="KW-0472">Membrane</keyword>